<name>A0ABU0LWS7_9HYPH</name>
<sequence>MKTLFPAAPKTSGHISLLEFIEGAHLHLGAHKRTVMKSQRIDVFHDENPSVYVVVAGRLQVLIATPQGIDVFVTDVECGEMIGEAAALSDGSVPIIIEACEISDVYVMDRVMFFRAIEEHGDFSMAVMRAMCQRLCRVNRRLADTVTLPMHIRLKAELMRLAKPSTDGKLIIDRLPTHEELALRISSQREAVTKELAKLNRCGFISKSGRRLIVRINDVS</sequence>
<dbReference type="Proteomes" id="UP001235094">
    <property type="component" value="Unassembled WGS sequence"/>
</dbReference>
<evidence type="ECO:0000256" key="1">
    <source>
        <dbReference type="ARBA" id="ARBA00023015"/>
    </source>
</evidence>
<keyword evidence="1" id="KW-0805">Transcription regulation</keyword>
<dbReference type="RefSeq" id="WP_306891824.1">
    <property type="nucleotide sequence ID" value="NZ_JAUSVR010000023.1"/>
</dbReference>
<dbReference type="InterPro" id="IPR012318">
    <property type="entry name" value="HTH_CRP"/>
</dbReference>
<evidence type="ECO:0000256" key="2">
    <source>
        <dbReference type="ARBA" id="ARBA00023125"/>
    </source>
</evidence>
<feature type="domain" description="Cyclic nucleotide-binding" evidence="4">
    <location>
        <begin position="46"/>
        <end position="134"/>
    </location>
</feature>
<evidence type="ECO:0000256" key="3">
    <source>
        <dbReference type="ARBA" id="ARBA00023163"/>
    </source>
</evidence>
<reference evidence="5 6" key="1">
    <citation type="submission" date="2023-07" db="EMBL/GenBank/DDBJ databases">
        <title>Genomic Encyclopedia of Type Strains, Phase IV (KMG-IV): sequencing the most valuable type-strain genomes for metagenomic binning, comparative biology and taxonomic classification.</title>
        <authorList>
            <person name="Goeker M."/>
        </authorList>
    </citation>
    <scope>NUCLEOTIDE SEQUENCE [LARGE SCALE GENOMIC DNA]</scope>
    <source>
        <strain evidence="5 6">DSM 15561</strain>
    </source>
</reference>
<dbReference type="InterPro" id="IPR018490">
    <property type="entry name" value="cNMP-bd_dom_sf"/>
</dbReference>
<evidence type="ECO:0000313" key="6">
    <source>
        <dbReference type="Proteomes" id="UP001235094"/>
    </source>
</evidence>
<organism evidence="5 6">
    <name type="scientific">Ancylobacter amanitiformis</name>
    <dbReference type="NCBI Taxonomy" id="217069"/>
    <lineage>
        <taxon>Bacteria</taxon>
        <taxon>Pseudomonadati</taxon>
        <taxon>Pseudomonadota</taxon>
        <taxon>Alphaproteobacteria</taxon>
        <taxon>Hyphomicrobiales</taxon>
        <taxon>Xanthobacteraceae</taxon>
        <taxon>Ancylobacter</taxon>
    </lineage>
</organism>
<dbReference type="SUPFAM" id="SSF51206">
    <property type="entry name" value="cAMP-binding domain-like"/>
    <property type="match status" value="1"/>
</dbReference>
<dbReference type="Pfam" id="PF00027">
    <property type="entry name" value="cNMP_binding"/>
    <property type="match status" value="1"/>
</dbReference>
<keyword evidence="3" id="KW-0804">Transcription</keyword>
<dbReference type="EMBL" id="JAUSVR010000023">
    <property type="protein sequence ID" value="MDQ0513184.1"/>
    <property type="molecule type" value="Genomic_DNA"/>
</dbReference>
<dbReference type="InterPro" id="IPR000595">
    <property type="entry name" value="cNMP-bd_dom"/>
</dbReference>
<dbReference type="InterPro" id="IPR036390">
    <property type="entry name" value="WH_DNA-bd_sf"/>
</dbReference>
<dbReference type="PROSITE" id="PS50042">
    <property type="entry name" value="CNMP_BINDING_3"/>
    <property type="match status" value="1"/>
</dbReference>
<dbReference type="SUPFAM" id="SSF46785">
    <property type="entry name" value="Winged helix' DNA-binding domain"/>
    <property type="match status" value="1"/>
</dbReference>
<evidence type="ECO:0000313" key="5">
    <source>
        <dbReference type="EMBL" id="MDQ0513184.1"/>
    </source>
</evidence>
<keyword evidence="6" id="KW-1185">Reference proteome</keyword>
<keyword evidence="2" id="KW-0238">DNA-binding</keyword>
<gene>
    <name evidence="5" type="ORF">QOZ99_004102</name>
</gene>
<dbReference type="Pfam" id="PF13545">
    <property type="entry name" value="HTH_Crp_2"/>
    <property type="match status" value="1"/>
</dbReference>
<comment type="caution">
    <text evidence="5">The sequence shown here is derived from an EMBL/GenBank/DDBJ whole genome shotgun (WGS) entry which is preliminary data.</text>
</comment>
<protein>
    <submittedName>
        <fullName evidence="5">CRP-like cAMP-binding protein</fullName>
    </submittedName>
</protein>
<accession>A0ABU0LWS7</accession>
<dbReference type="InterPro" id="IPR014710">
    <property type="entry name" value="RmlC-like_jellyroll"/>
</dbReference>
<evidence type="ECO:0000259" key="4">
    <source>
        <dbReference type="PROSITE" id="PS50042"/>
    </source>
</evidence>
<proteinExistence type="predicted"/>
<dbReference type="CDD" id="cd00038">
    <property type="entry name" value="CAP_ED"/>
    <property type="match status" value="1"/>
</dbReference>
<dbReference type="Gene3D" id="2.60.120.10">
    <property type="entry name" value="Jelly Rolls"/>
    <property type="match status" value="1"/>
</dbReference>